<name>X0W7K8_9ZZZZ</name>
<dbReference type="EMBL" id="BARS01024502">
    <property type="protein sequence ID" value="GAG08641.1"/>
    <property type="molecule type" value="Genomic_DNA"/>
</dbReference>
<gene>
    <name evidence="1" type="ORF">S01H1_38888</name>
</gene>
<organism evidence="1">
    <name type="scientific">marine sediment metagenome</name>
    <dbReference type="NCBI Taxonomy" id="412755"/>
    <lineage>
        <taxon>unclassified sequences</taxon>
        <taxon>metagenomes</taxon>
        <taxon>ecological metagenomes</taxon>
    </lineage>
</organism>
<feature type="non-terminal residue" evidence="1">
    <location>
        <position position="133"/>
    </location>
</feature>
<evidence type="ECO:0000313" key="1">
    <source>
        <dbReference type="EMBL" id="GAG08641.1"/>
    </source>
</evidence>
<proteinExistence type="predicted"/>
<comment type="caution">
    <text evidence="1">The sequence shown here is derived from an EMBL/GenBank/DDBJ whole genome shotgun (WGS) entry which is preliminary data.</text>
</comment>
<sequence length="133" mass="15107">MHLDFETYSEADLRKVSSHKYARDPSTEIICMGWHVDGHHEVELWLPGEPYPPILEEHARSGAEFWAWNCEFEMPIQEFVGGPMGWPQIPLEQWRDSMALAQTFALPASLEVCGQALGLGESVLKNTRGKQLI</sequence>
<accession>X0W7K8</accession>
<reference evidence="1" key="1">
    <citation type="journal article" date="2014" name="Front. Microbiol.">
        <title>High frequency of phylogenetically diverse reductive dehalogenase-homologous genes in deep subseafloor sedimentary metagenomes.</title>
        <authorList>
            <person name="Kawai M."/>
            <person name="Futagami T."/>
            <person name="Toyoda A."/>
            <person name="Takaki Y."/>
            <person name="Nishi S."/>
            <person name="Hori S."/>
            <person name="Arai W."/>
            <person name="Tsubouchi T."/>
            <person name="Morono Y."/>
            <person name="Uchiyama I."/>
            <person name="Ito T."/>
            <person name="Fujiyama A."/>
            <person name="Inagaki F."/>
            <person name="Takami H."/>
        </authorList>
    </citation>
    <scope>NUCLEOTIDE SEQUENCE</scope>
    <source>
        <strain evidence="1">Expedition CK06-06</strain>
    </source>
</reference>
<dbReference type="AlphaFoldDB" id="X0W7K8"/>
<protein>
    <submittedName>
        <fullName evidence="1">Uncharacterized protein</fullName>
    </submittedName>
</protein>